<dbReference type="AlphaFoldDB" id="A0AAD7DD70"/>
<reference evidence="1" key="1">
    <citation type="submission" date="2023-03" db="EMBL/GenBank/DDBJ databases">
        <title>Massive genome expansion in bonnet fungi (Mycena s.s.) driven by repeated elements and novel gene families across ecological guilds.</title>
        <authorList>
            <consortium name="Lawrence Berkeley National Laboratory"/>
            <person name="Harder C.B."/>
            <person name="Miyauchi S."/>
            <person name="Viragh M."/>
            <person name="Kuo A."/>
            <person name="Thoen E."/>
            <person name="Andreopoulos B."/>
            <person name="Lu D."/>
            <person name="Skrede I."/>
            <person name="Drula E."/>
            <person name="Henrissat B."/>
            <person name="Morin E."/>
            <person name="Kohler A."/>
            <person name="Barry K."/>
            <person name="LaButti K."/>
            <person name="Morin E."/>
            <person name="Salamov A."/>
            <person name="Lipzen A."/>
            <person name="Mereny Z."/>
            <person name="Hegedus B."/>
            <person name="Baldrian P."/>
            <person name="Stursova M."/>
            <person name="Weitz H."/>
            <person name="Taylor A."/>
            <person name="Grigoriev I.V."/>
            <person name="Nagy L.G."/>
            <person name="Martin F."/>
            <person name="Kauserud H."/>
        </authorList>
    </citation>
    <scope>NUCLEOTIDE SEQUENCE</scope>
    <source>
        <strain evidence="1">CBHHK067</strain>
    </source>
</reference>
<comment type="caution">
    <text evidence="1">The sequence shown here is derived from an EMBL/GenBank/DDBJ whole genome shotgun (WGS) entry which is preliminary data.</text>
</comment>
<proteinExistence type="predicted"/>
<evidence type="ECO:0000313" key="1">
    <source>
        <dbReference type="EMBL" id="KAJ7688814.1"/>
    </source>
</evidence>
<organism evidence="1 2">
    <name type="scientific">Mycena rosella</name>
    <name type="common">Pink bonnet</name>
    <name type="synonym">Agaricus rosellus</name>
    <dbReference type="NCBI Taxonomy" id="1033263"/>
    <lineage>
        <taxon>Eukaryota</taxon>
        <taxon>Fungi</taxon>
        <taxon>Dikarya</taxon>
        <taxon>Basidiomycota</taxon>
        <taxon>Agaricomycotina</taxon>
        <taxon>Agaricomycetes</taxon>
        <taxon>Agaricomycetidae</taxon>
        <taxon>Agaricales</taxon>
        <taxon>Marasmiineae</taxon>
        <taxon>Mycenaceae</taxon>
        <taxon>Mycena</taxon>
    </lineage>
</organism>
<sequence length="193" mass="21602">MYVWVLRHVSGELCPAGDDVPDRWRCKPVEQDHQFDNPPSDSPCLCKTCTANPLAPRPAHCLCSGCTPETSSHELYQPPPKKKQVASDIPAGKRLTKVMKEAGRSCLEDFRVTVWLEASDRTMGLTPLAEFLPDIIITQLLDRFAKISTVAHLSPFISRIVGLEGYHTQLFEVLVELRDTFSEIKKAKAAEKK</sequence>
<protein>
    <submittedName>
        <fullName evidence="1">Uncharacterized protein</fullName>
    </submittedName>
</protein>
<evidence type="ECO:0000313" key="2">
    <source>
        <dbReference type="Proteomes" id="UP001221757"/>
    </source>
</evidence>
<keyword evidence="2" id="KW-1185">Reference proteome</keyword>
<gene>
    <name evidence="1" type="ORF">B0H17DRAFT_1135357</name>
</gene>
<dbReference type="Proteomes" id="UP001221757">
    <property type="component" value="Unassembled WGS sequence"/>
</dbReference>
<accession>A0AAD7DD70</accession>
<name>A0AAD7DD70_MYCRO</name>
<dbReference type="EMBL" id="JARKIE010000076">
    <property type="protein sequence ID" value="KAJ7688814.1"/>
    <property type="molecule type" value="Genomic_DNA"/>
</dbReference>